<dbReference type="Gene3D" id="2.150.10.10">
    <property type="entry name" value="Serralysin-like metalloprotease, C-terminal"/>
    <property type="match status" value="2"/>
</dbReference>
<feature type="region of interest" description="Disordered" evidence="1">
    <location>
        <begin position="139"/>
        <end position="204"/>
    </location>
</feature>
<dbReference type="PRINTS" id="PR00313">
    <property type="entry name" value="CABNDNGRPT"/>
</dbReference>
<proteinExistence type="predicted"/>
<evidence type="ECO:0000256" key="1">
    <source>
        <dbReference type="SAM" id="MobiDB-lite"/>
    </source>
</evidence>
<feature type="compositionally biased region" description="Polar residues" evidence="1">
    <location>
        <begin position="139"/>
        <end position="156"/>
    </location>
</feature>
<dbReference type="RefSeq" id="WP_015147397.1">
    <property type="nucleotide sequence ID" value="NC_019693.1"/>
</dbReference>
<keyword evidence="4" id="KW-1185">Reference proteome</keyword>
<dbReference type="Proteomes" id="UP000010367">
    <property type="component" value="Chromosome"/>
</dbReference>
<feature type="domain" description="SCP" evidence="2">
    <location>
        <begin position="11"/>
        <end position="133"/>
    </location>
</feature>
<dbReference type="SUPFAM" id="SSF55797">
    <property type="entry name" value="PR-1-like"/>
    <property type="match status" value="1"/>
</dbReference>
<sequence length="456" mass="47956">MNAEFLKRVVELTNAERAQRGLDPLTFNPQLAAAAQVHSVNMGMRDFIAHTDPVDRSSAADRVASQGYDYRTVAENVAAGEPTPEQTVQGWMDSPSHRANILSPAVTEIGVGYHFQENDTGNVNFSHYWTQVFGTPMTITTGPNNQASARPETSPSLQPPVEEVAPISDPLPPTPQASGQPPVEEVAPISDPLPPTPQTSGRPEIPAVTPPPTVGVALISEPLAPNNQGFFDLVGTSSVVQLTPGALNGYQFGLRGLAGDDIIIGSTDGELINGNEGRDRIYGTGGNNFLRGGMDDDTIVGADGNDTINGNQGNDVIFGSSGQNLLRGGQGDDSLYGGSGDDVLMGDFGTDVLTGGAGADLFVLRRDTVVGVTNPLEADFITDFNRAEGDRIGLTDGLTENDITYEAIIDLDNNGMNDTVIRIIDTNEILGVVLNINPSDLNGMFVSGSPDILATG</sequence>
<dbReference type="HOGENOM" id="CLU_049309_1_0_3"/>
<dbReference type="Gene3D" id="3.40.33.10">
    <property type="entry name" value="CAP"/>
    <property type="match status" value="1"/>
</dbReference>
<evidence type="ECO:0000313" key="3">
    <source>
        <dbReference type="EMBL" id="AFY80747.1"/>
    </source>
</evidence>
<dbReference type="STRING" id="56110.Oscil6304_1018"/>
<dbReference type="CDD" id="cd05379">
    <property type="entry name" value="CAP_bacterial"/>
    <property type="match status" value="1"/>
</dbReference>
<dbReference type="EMBL" id="CP003607">
    <property type="protein sequence ID" value="AFY80747.1"/>
    <property type="molecule type" value="Genomic_DNA"/>
</dbReference>
<name>K9TCX8_9CYAN</name>
<dbReference type="PATRIC" id="fig|56110.3.peg.1228"/>
<dbReference type="KEGG" id="oac:Oscil6304_1018"/>
<protein>
    <submittedName>
        <fullName evidence="3">Putative calcium-binding protein</fullName>
    </submittedName>
</protein>
<dbReference type="PANTHER" id="PTHR31157:SF1">
    <property type="entry name" value="SCP DOMAIN-CONTAINING PROTEIN"/>
    <property type="match status" value="1"/>
</dbReference>
<dbReference type="Pfam" id="PF00353">
    <property type="entry name" value="HemolysinCabind"/>
    <property type="match status" value="2"/>
</dbReference>
<dbReference type="GO" id="GO:0005509">
    <property type="term" value="F:calcium ion binding"/>
    <property type="evidence" value="ECO:0007669"/>
    <property type="project" value="InterPro"/>
</dbReference>
<evidence type="ECO:0000313" key="4">
    <source>
        <dbReference type="Proteomes" id="UP000010367"/>
    </source>
</evidence>
<dbReference type="OrthoDB" id="443842at2"/>
<dbReference type="InterPro" id="IPR001343">
    <property type="entry name" value="Hemolysn_Ca-bd"/>
</dbReference>
<gene>
    <name evidence="3" type="ORF">Oscil6304_1018</name>
</gene>
<dbReference type="InterPro" id="IPR035940">
    <property type="entry name" value="CAP_sf"/>
</dbReference>
<evidence type="ECO:0000259" key="2">
    <source>
        <dbReference type="Pfam" id="PF00188"/>
    </source>
</evidence>
<dbReference type="InterPro" id="IPR014044">
    <property type="entry name" value="CAP_dom"/>
</dbReference>
<accession>K9TCX8</accession>
<reference evidence="3 4" key="1">
    <citation type="submission" date="2012-06" db="EMBL/GenBank/DDBJ databases">
        <title>Finished chromosome of genome of Oscillatoria acuminata PCC 6304.</title>
        <authorList>
            <consortium name="US DOE Joint Genome Institute"/>
            <person name="Gugger M."/>
            <person name="Coursin T."/>
            <person name="Rippka R."/>
            <person name="Tandeau De Marsac N."/>
            <person name="Huntemann M."/>
            <person name="Wei C.-L."/>
            <person name="Han J."/>
            <person name="Detter J.C."/>
            <person name="Han C."/>
            <person name="Tapia R."/>
            <person name="Davenport K."/>
            <person name="Daligault H."/>
            <person name="Erkkila T."/>
            <person name="Gu W."/>
            <person name="Munk A.C.C."/>
            <person name="Teshima H."/>
            <person name="Xu Y."/>
            <person name="Chain P."/>
            <person name="Chen A."/>
            <person name="Krypides N."/>
            <person name="Mavromatis K."/>
            <person name="Markowitz V."/>
            <person name="Szeto E."/>
            <person name="Ivanova N."/>
            <person name="Mikhailova N."/>
            <person name="Ovchinnikova G."/>
            <person name="Pagani I."/>
            <person name="Pati A."/>
            <person name="Goodwin L."/>
            <person name="Peters L."/>
            <person name="Pitluck S."/>
            <person name="Woyke T."/>
            <person name="Kerfeld C."/>
        </authorList>
    </citation>
    <scope>NUCLEOTIDE SEQUENCE [LARGE SCALE GENOMIC DNA]</scope>
    <source>
        <strain evidence="3 4">PCC 6304</strain>
    </source>
</reference>
<dbReference type="Pfam" id="PF00188">
    <property type="entry name" value="CAP"/>
    <property type="match status" value="1"/>
</dbReference>
<dbReference type="InterPro" id="IPR011049">
    <property type="entry name" value="Serralysin-like_metalloprot_C"/>
</dbReference>
<dbReference type="AlphaFoldDB" id="K9TCX8"/>
<dbReference type="InParanoid" id="K9TCX8"/>
<dbReference type="eggNOG" id="COG2931">
    <property type="taxonomic scope" value="Bacteria"/>
</dbReference>
<organism evidence="3 4">
    <name type="scientific">Oscillatoria acuminata PCC 6304</name>
    <dbReference type="NCBI Taxonomy" id="56110"/>
    <lineage>
        <taxon>Bacteria</taxon>
        <taxon>Bacillati</taxon>
        <taxon>Cyanobacteriota</taxon>
        <taxon>Cyanophyceae</taxon>
        <taxon>Oscillatoriophycideae</taxon>
        <taxon>Oscillatoriales</taxon>
        <taxon>Oscillatoriaceae</taxon>
        <taxon>Oscillatoria</taxon>
    </lineage>
</organism>
<dbReference type="SUPFAM" id="SSF51120">
    <property type="entry name" value="beta-Roll"/>
    <property type="match status" value="2"/>
</dbReference>
<dbReference type="PANTHER" id="PTHR31157">
    <property type="entry name" value="SCP DOMAIN-CONTAINING PROTEIN"/>
    <property type="match status" value="1"/>
</dbReference>
<dbReference type="eggNOG" id="COG2340">
    <property type="taxonomic scope" value="Bacteria"/>
</dbReference>